<dbReference type="InterPro" id="IPR036563">
    <property type="entry name" value="MoaE_sf"/>
</dbReference>
<dbReference type="Proteomes" id="UP000034103">
    <property type="component" value="Chromosome"/>
</dbReference>
<accession>A0A0F6U6L9</accession>
<dbReference type="Pfam" id="PF02391">
    <property type="entry name" value="MoaE"/>
    <property type="match status" value="1"/>
</dbReference>
<name>A0A0F6U6L9_MICAE</name>
<dbReference type="PANTHER" id="PTHR23404">
    <property type="entry name" value="MOLYBDOPTERIN SYNTHASE RELATED"/>
    <property type="match status" value="1"/>
</dbReference>
<dbReference type="PATRIC" id="fig|1641812.3.peg.3945"/>
<dbReference type="EMBL" id="CP011304">
    <property type="protein sequence ID" value="AKE66139.1"/>
    <property type="molecule type" value="Genomic_DNA"/>
</dbReference>
<dbReference type="RefSeq" id="WP_046663161.1">
    <property type="nucleotide sequence ID" value="NZ_CP011304.1"/>
</dbReference>
<dbReference type="InterPro" id="IPR003448">
    <property type="entry name" value="Mopterin_biosynth_MoaE"/>
</dbReference>
<gene>
    <name evidence="1" type="ORF">MYAER_3809</name>
</gene>
<dbReference type="GO" id="GO:0006777">
    <property type="term" value="P:Mo-molybdopterin cofactor biosynthetic process"/>
    <property type="evidence" value="ECO:0007669"/>
    <property type="project" value="InterPro"/>
</dbReference>
<evidence type="ECO:0000313" key="1">
    <source>
        <dbReference type="EMBL" id="AKE66139.1"/>
    </source>
</evidence>
<dbReference type="CDD" id="cd00756">
    <property type="entry name" value="MoaE"/>
    <property type="match status" value="1"/>
</dbReference>
<sequence>MTLDSFRISFAPLSLQEVYQLADDGANGAIVLMSGTVREQTDGKPVIYLDYQAYEPMAIEVFRQIARQIRQTWSDTNRVVIHHRTGKLKIGEISVLVAVGCPHRGEAFAACRYAIDTLKHNAPIWKKEYWSDGSSQWVSIGACELENR</sequence>
<dbReference type="SUPFAM" id="SSF54690">
    <property type="entry name" value="Molybdopterin synthase subunit MoaE"/>
    <property type="match status" value="1"/>
</dbReference>
<dbReference type="AlphaFoldDB" id="A0A0F6U6L9"/>
<dbReference type="HOGENOM" id="CLU_089568_1_2_3"/>
<organism evidence="1 2">
    <name type="scientific">Microcystis aeruginosa NIES-2549</name>
    <dbReference type="NCBI Taxonomy" id="1641812"/>
    <lineage>
        <taxon>Bacteria</taxon>
        <taxon>Bacillati</taxon>
        <taxon>Cyanobacteriota</taxon>
        <taxon>Cyanophyceae</taxon>
        <taxon>Oscillatoriophycideae</taxon>
        <taxon>Chroococcales</taxon>
        <taxon>Microcystaceae</taxon>
        <taxon>Microcystis</taxon>
    </lineage>
</organism>
<protein>
    <submittedName>
        <fullName evidence="1">Molybdenum cofactor biosynthesis protein MoaE</fullName>
    </submittedName>
</protein>
<reference evidence="1 2" key="1">
    <citation type="journal article" date="2015" name="Genome Announc.">
        <title>Complete Genome Sequence of Microcystis aeruginosa NIES-2549, a Bloom-Forming Cyanobacterium from Lake Kasumigaura, Japan.</title>
        <authorList>
            <person name="Yamaguchi H."/>
            <person name="Suzuki S."/>
            <person name="Tanabe Y."/>
            <person name="Osana Y."/>
            <person name="Shimura Y."/>
            <person name="Ishida K."/>
            <person name="Kawachi M."/>
        </authorList>
    </citation>
    <scope>NUCLEOTIDE SEQUENCE [LARGE SCALE GENOMIC DNA]</scope>
    <source>
        <strain evidence="1 2">NIES-2549</strain>
    </source>
</reference>
<evidence type="ECO:0000313" key="2">
    <source>
        <dbReference type="Proteomes" id="UP000034103"/>
    </source>
</evidence>
<proteinExistence type="predicted"/>
<dbReference type="Gene3D" id="3.90.1170.40">
    <property type="entry name" value="Molybdopterin biosynthesis MoaE subunit"/>
    <property type="match status" value="1"/>
</dbReference>